<dbReference type="PANTHER" id="PTHR33498">
    <property type="entry name" value="TRANSPOSASE FOR INSERTION SEQUENCE ELEMENT IS1557"/>
    <property type="match status" value="1"/>
</dbReference>
<gene>
    <name evidence="3" type="ORF">SAMN04487824_1473</name>
</gene>
<dbReference type="RefSeq" id="WP_090847930.1">
    <property type="nucleotide sequence ID" value="NZ_FMZL01000047.1"/>
</dbReference>
<dbReference type="InterPro" id="IPR047951">
    <property type="entry name" value="Transpos_ISL3"/>
</dbReference>
<dbReference type="InterPro" id="IPR029261">
    <property type="entry name" value="Transposase_Znf"/>
</dbReference>
<dbReference type="InterPro" id="IPR002560">
    <property type="entry name" value="Transposase_DDE"/>
</dbReference>
<keyword evidence="4" id="KW-1185">Reference proteome</keyword>
<organism evidence="3 4">
    <name type="scientific">Parafannyhessea umbonata</name>
    <dbReference type="NCBI Taxonomy" id="604330"/>
    <lineage>
        <taxon>Bacteria</taxon>
        <taxon>Bacillati</taxon>
        <taxon>Actinomycetota</taxon>
        <taxon>Coriobacteriia</taxon>
        <taxon>Coriobacteriales</taxon>
        <taxon>Atopobiaceae</taxon>
        <taxon>Parafannyhessea</taxon>
    </lineage>
</organism>
<dbReference type="Proteomes" id="UP000198528">
    <property type="component" value="Unassembled WGS sequence"/>
</dbReference>
<evidence type="ECO:0000313" key="3">
    <source>
        <dbReference type="EMBL" id="SDC70207.1"/>
    </source>
</evidence>
<evidence type="ECO:0000313" key="4">
    <source>
        <dbReference type="Proteomes" id="UP000198528"/>
    </source>
</evidence>
<protein>
    <submittedName>
        <fullName evidence="3">Transposase</fullName>
    </submittedName>
</protein>
<feature type="domain" description="Transposase IS204/IS1001/IS1096/IS1165 DDE" evidence="1">
    <location>
        <begin position="158"/>
        <end position="231"/>
    </location>
</feature>
<evidence type="ECO:0000259" key="2">
    <source>
        <dbReference type="Pfam" id="PF14690"/>
    </source>
</evidence>
<sequence length="237" mass="25783">MHINRLAKSIVGAERIKVRGIATDGAGALVIDAEPYRARSCRCGKCGREAPRYDAGRGVRLWRCCDVGGMKAYVRSEAFRVSCPECGIAAREVPWAAHVSRLSCAFEDTCCRCALSMSKVACQKLMRVSWRTVGSICSRVEARLSEARPPVPGGLVRIGVDETSYRKGCKYMAVIVNYDTGAVVWCHDGHGKEVFGEFLSGLTEEQRASIGLVSADGARWVDEAIAECFPARLCLVA</sequence>
<proteinExistence type="predicted"/>
<name>A0A1G6NSE7_9ACTN</name>
<feature type="domain" description="Transposase IS204/IS1001/IS1096/IS1165 zinc-finger" evidence="2">
    <location>
        <begin position="40"/>
        <end position="86"/>
    </location>
</feature>
<evidence type="ECO:0000259" key="1">
    <source>
        <dbReference type="Pfam" id="PF01610"/>
    </source>
</evidence>
<accession>A0A1G6NSE7</accession>
<dbReference type="AlphaFoldDB" id="A0A1G6NSE7"/>
<reference evidence="4" key="1">
    <citation type="submission" date="2016-10" db="EMBL/GenBank/DDBJ databases">
        <authorList>
            <person name="Varghese N."/>
            <person name="Submissions S."/>
        </authorList>
    </citation>
    <scope>NUCLEOTIDE SEQUENCE [LARGE SCALE GENOMIC DNA]</scope>
    <source>
        <strain evidence="4">DSM 22619</strain>
    </source>
</reference>
<dbReference type="Pfam" id="PF01610">
    <property type="entry name" value="DDE_Tnp_ISL3"/>
    <property type="match status" value="1"/>
</dbReference>
<dbReference type="PANTHER" id="PTHR33498:SF1">
    <property type="entry name" value="TRANSPOSASE FOR INSERTION SEQUENCE ELEMENT IS1557"/>
    <property type="match status" value="1"/>
</dbReference>
<dbReference type="EMBL" id="FMZL01000047">
    <property type="protein sequence ID" value="SDC70207.1"/>
    <property type="molecule type" value="Genomic_DNA"/>
</dbReference>
<dbReference type="Pfam" id="PF14690">
    <property type="entry name" value="Zn_ribbon_ISL3"/>
    <property type="match status" value="1"/>
</dbReference>